<organism evidence="2 3">
    <name type="scientific">Diplodia seriata</name>
    <dbReference type="NCBI Taxonomy" id="420778"/>
    <lineage>
        <taxon>Eukaryota</taxon>
        <taxon>Fungi</taxon>
        <taxon>Dikarya</taxon>
        <taxon>Ascomycota</taxon>
        <taxon>Pezizomycotina</taxon>
        <taxon>Dothideomycetes</taxon>
        <taxon>Dothideomycetes incertae sedis</taxon>
        <taxon>Botryosphaeriales</taxon>
        <taxon>Botryosphaeriaceae</taxon>
        <taxon>Diplodia</taxon>
    </lineage>
</organism>
<feature type="chain" id="PRO_5002543551" evidence="1">
    <location>
        <begin position="23"/>
        <end position="379"/>
    </location>
</feature>
<evidence type="ECO:0000256" key="1">
    <source>
        <dbReference type="SAM" id="SignalP"/>
    </source>
</evidence>
<dbReference type="EMBL" id="LAQI01000087">
    <property type="protein sequence ID" value="KKY21102.1"/>
    <property type="molecule type" value="Genomic_DNA"/>
</dbReference>
<evidence type="ECO:0000313" key="3">
    <source>
        <dbReference type="Proteomes" id="UP000034182"/>
    </source>
</evidence>
<gene>
    <name evidence="2" type="ORF">UCDDS831_g04374</name>
</gene>
<proteinExistence type="predicted"/>
<reference evidence="2 3" key="1">
    <citation type="submission" date="2015-03" db="EMBL/GenBank/DDBJ databases">
        <authorList>
            <person name="Morales-Cruz A."/>
            <person name="Amrine K.C."/>
            <person name="Cantu D."/>
        </authorList>
    </citation>
    <scope>NUCLEOTIDE SEQUENCE [LARGE SCALE GENOMIC DNA]</scope>
    <source>
        <strain evidence="2">DS831</strain>
    </source>
</reference>
<reference evidence="2 3" key="2">
    <citation type="submission" date="2015-05" db="EMBL/GenBank/DDBJ databases">
        <title>Distinctive expansion of gene families associated with plant cell wall degradation and secondary metabolism in the genomes of grapevine trunk pathogens.</title>
        <authorList>
            <person name="Lawrence D.P."/>
            <person name="Travadon R."/>
            <person name="Rolshausen P.E."/>
            <person name="Baumgartner K."/>
        </authorList>
    </citation>
    <scope>NUCLEOTIDE SEQUENCE [LARGE SCALE GENOMIC DNA]</scope>
    <source>
        <strain evidence="2">DS831</strain>
    </source>
</reference>
<evidence type="ECO:0000313" key="2">
    <source>
        <dbReference type="EMBL" id="KKY21102.1"/>
    </source>
</evidence>
<accession>A0A0G2EDX1</accession>
<keyword evidence="1" id="KW-0732">Signal</keyword>
<name>A0A0G2EDX1_9PEZI</name>
<sequence length="379" mass="40723">MVNLNLSTTVLLPALLAAGATTTMVFSANNGMFAKITDMVDNPAITTMPGTDGAVPLTREWTGMAAVDRQFTVLLIFFWQLLDGRHPAGTLQAAHFFGQMGAYWTLMQLEAKREGNKRRIIAYTTLIGLVYQNMSVAITIPLWCLAHLLTLPARPTSTTLTAALSIDPVEARILPWAMTLGYILPSVAMAVPPHALALAGLPAQTQHYLATAWQVFPFWISLSSALILRPIFTTTTTTPPSTTPAAAPTKPTTTTTAPVHLFALLLATIPHATTLALSSTASFFPSLFHPSLSASLHPTAVYLPRYSSPGGAPVPLATGVHRFLQWDEAISSVASVVWAATVYLRDTGTKGGESGTADSGIEEYFLLDMMKYIKPEIEV</sequence>
<feature type="signal peptide" evidence="1">
    <location>
        <begin position="1"/>
        <end position="22"/>
    </location>
</feature>
<dbReference type="AlphaFoldDB" id="A0A0G2EDX1"/>
<comment type="caution">
    <text evidence="2">The sequence shown here is derived from an EMBL/GenBank/DDBJ whole genome shotgun (WGS) entry which is preliminary data.</text>
</comment>
<protein>
    <submittedName>
        <fullName evidence="2">Uncharacterized protein</fullName>
    </submittedName>
</protein>
<dbReference type="Proteomes" id="UP000034182">
    <property type="component" value="Unassembled WGS sequence"/>
</dbReference>